<proteinExistence type="predicted"/>
<evidence type="ECO:0000313" key="3">
    <source>
        <dbReference type="Proteomes" id="UP000664779"/>
    </source>
</evidence>
<feature type="transmembrane region" description="Helical" evidence="1">
    <location>
        <begin position="105"/>
        <end position="138"/>
    </location>
</feature>
<sequence>MSAGKIGVLGMDNATWRRHASPWSVYTRMATLPLLVAAIWSHSTLGLGPSLALTLGVMIWLWTNPRLFPAPKNTNTWASRATFGERIWLNRAKVPIPSSEETTAIVLSLVTGVGFMATIFGAVFNDLLITLPGLLITYTGKLVFLQRMVGLYETMRDAHPLYRFWTTYPDNDNRRQDIASAN</sequence>
<protein>
    <submittedName>
        <fullName evidence="2">Uncharacterized protein</fullName>
    </submittedName>
</protein>
<accession>A0A939ELK0</accession>
<dbReference type="EMBL" id="JAFLNF010000002">
    <property type="protein sequence ID" value="MBO0344667.1"/>
    <property type="molecule type" value="Genomic_DNA"/>
</dbReference>
<gene>
    <name evidence="2" type="ORF">J0X15_05510</name>
</gene>
<dbReference type="AlphaFoldDB" id="A0A939ELK0"/>
<comment type="caution">
    <text evidence="2">The sequence shown here is derived from an EMBL/GenBank/DDBJ whole genome shotgun (WGS) entry which is preliminary data.</text>
</comment>
<name>A0A939ELK0_9HYPH</name>
<dbReference type="Proteomes" id="UP000664779">
    <property type="component" value="Unassembled WGS sequence"/>
</dbReference>
<keyword evidence="3" id="KW-1185">Reference proteome</keyword>
<dbReference type="Pfam" id="PF20358">
    <property type="entry name" value="DUF6653"/>
    <property type="match status" value="1"/>
</dbReference>
<evidence type="ECO:0000256" key="1">
    <source>
        <dbReference type="SAM" id="Phobius"/>
    </source>
</evidence>
<keyword evidence="1" id="KW-1133">Transmembrane helix</keyword>
<keyword evidence="1" id="KW-0812">Transmembrane</keyword>
<keyword evidence="1" id="KW-0472">Membrane</keyword>
<feature type="transmembrane region" description="Helical" evidence="1">
    <location>
        <begin position="34"/>
        <end position="62"/>
    </location>
</feature>
<dbReference type="InterPro" id="IPR046595">
    <property type="entry name" value="DUF6653"/>
</dbReference>
<organism evidence="2 3">
    <name type="scientific">Roseibium limicola</name>
    <dbReference type="NCBI Taxonomy" id="2816037"/>
    <lineage>
        <taxon>Bacteria</taxon>
        <taxon>Pseudomonadati</taxon>
        <taxon>Pseudomonadota</taxon>
        <taxon>Alphaproteobacteria</taxon>
        <taxon>Hyphomicrobiales</taxon>
        <taxon>Stappiaceae</taxon>
        <taxon>Roseibium</taxon>
    </lineage>
</organism>
<reference evidence="2" key="1">
    <citation type="submission" date="2021-03" db="EMBL/GenBank/DDBJ databases">
        <title>Roseibium sp. CAU 1637 isolated from Incheon.</title>
        <authorList>
            <person name="Kim W."/>
        </authorList>
    </citation>
    <scope>NUCLEOTIDE SEQUENCE</scope>
    <source>
        <strain evidence="2">CAU 1637</strain>
    </source>
</reference>
<evidence type="ECO:0000313" key="2">
    <source>
        <dbReference type="EMBL" id="MBO0344667.1"/>
    </source>
</evidence>